<feature type="transmembrane region" description="Helical" evidence="1">
    <location>
        <begin position="55"/>
        <end position="78"/>
    </location>
</feature>
<dbReference type="EMBL" id="FMVT01000001">
    <property type="protein sequence ID" value="SCX85736.1"/>
    <property type="molecule type" value="Genomic_DNA"/>
</dbReference>
<sequence>MRADEADSTRSNRLFFFVLNWQLALLRQIVAKDVAASARVVMIGDPVAERIFPDAGLLLAGGLAGAASGLAAAVIAHSRIGMRIEVTPEPLVLAFALSCLVGLTFGIYPAWQASKKSPLESLRQD</sequence>
<evidence type="ECO:0000313" key="2">
    <source>
        <dbReference type="EMBL" id="SCX85736.1"/>
    </source>
</evidence>
<protein>
    <recommendedName>
        <fullName evidence="4">FtsX-like permease family protein</fullName>
    </recommendedName>
</protein>
<dbReference type="AlphaFoldDB" id="A0A1G5B6L1"/>
<feature type="transmembrane region" description="Helical" evidence="1">
    <location>
        <begin position="90"/>
        <end position="111"/>
    </location>
</feature>
<keyword evidence="1" id="KW-1133">Transmembrane helix</keyword>
<dbReference type="Proteomes" id="UP000199502">
    <property type="component" value="Unassembled WGS sequence"/>
</dbReference>
<reference evidence="2 3" key="1">
    <citation type="submission" date="2016-10" db="EMBL/GenBank/DDBJ databases">
        <authorList>
            <person name="de Groot N.N."/>
        </authorList>
    </citation>
    <scope>NUCLEOTIDE SEQUENCE [LARGE SCALE GENOMIC DNA]</scope>
    <source>
        <strain evidence="2 3">CGMCC 1.8925</strain>
    </source>
</reference>
<dbReference type="RefSeq" id="WP_090739465.1">
    <property type="nucleotide sequence ID" value="NZ_FMVT01000001.1"/>
</dbReference>
<gene>
    <name evidence="2" type="ORF">SAMN05660710_00015</name>
</gene>
<evidence type="ECO:0008006" key="4">
    <source>
        <dbReference type="Google" id="ProtNLM"/>
    </source>
</evidence>
<evidence type="ECO:0000256" key="1">
    <source>
        <dbReference type="SAM" id="Phobius"/>
    </source>
</evidence>
<keyword evidence="1" id="KW-0472">Membrane</keyword>
<dbReference type="OrthoDB" id="9802264at2"/>
<keyword evidence="1" id="KW-0812">Transmembrane</keyword>
<evidence type="ECO:0000313" key="3">
    <source>
        <dbReference type="Proteomes" id="UP000199502"/>
    </source>
</evidence>
<keyword evidence="3" id="KW-1185">Reference proteome</keyword>
<organism evidence="2 3">
    <name type="scientific">Paracoccus tibetensis</name>
    <dbReference type="NCBI Taxonomy" id="336292"/>
    <lineage>
        <taxon>Bacteria</taxon>
        <taxon>Pseudomonadati</taxon>
        <taxon>Pseudomonadota</taxon>
        <taxon>Alphaproteobacteria</taxon>
        <taxon>Rhodobacterales</taxon>
        <taxon>Paracoccaceae</taxon>
        <taxon>Paracoccus</taxon>
    </lineage>
</organism>
<dbReference type="STRING" id="336292.SAMN05660710_00015"/>
<proteinExistence type="predicted"/>
<name>A0A1G5B6L1_9RHOB</name>
<accession>A0A1G5B6L1</accession>